<dbReference type="PROSITE" id="PS50082">
    <property type="entry name" value="WD_REPEATS_2"/>
    <property type="match status" value="3"/>
</dbReference>
<organism evidence="8 9">
    <name type="scientific">Paraglomus brasilianum</name>
    <dbReference type="NCBI Taxonomy" id="144538"/>
    <lineage>
        <taxon>Eukaryota</taxon>
        <taxon>Fungi</taxon>
        <taxon>Fungi incertae sedis</taxon>
        <taxon>Mucoromycota</taxon>
        <taxon>Glomeromycotina</taxon>
        <taxon>Glomeromycetes</taxon>
        <taxon>Paraglomerales</taxon>
        <taxon>Paraglomeraceae</taxon>
        <taxon>Paraglomus</taxon>
    </lineage>
</organism>
<dbReference type="PROSITE" id="PS50294">
    <property type="entry name" value="WD_REPEATS_REGION"/>
    <property type="match status" value="2"/>
</dbReference>
<dbReference type="PROSITE" id="PS00678">
    <property type="entry name" value="WD_REPEATS_1"/>
    <property type="match status" value="2"/>
</dbReference>
<name>A0A9N9CXY4_9GLOM</name>
<keyword evidence="2" id="KW-0698">rRNA processing</keyword>
<dbReference type="InterPro" id="IPR020472">
    <property type="entry name" value="WD40_PAC1"/>
</dbReference>
<dbReference type="PANTHER" id="PTHR19924">
    <property type="entry name" value="UTP15 U3 SMALL NUCLEOLAR RNA-ASSOCIATED PROTEIN 15 FAMILY MEMBER"/>
    <property type="match status" value="1"/>
</dbReference>
<comment type="caution">
    <text evidence="8">The sequence shown here is derived from an EMBL/GenBank/DDBJ whole genome shotgun (WGS) entry which is preliminary data.</text>
</comment>
<keyword evidence="9" id="KW-1185">Reference proteome</keyword>
<comment type="subcellular location">
    <subcellularLocation>
        <location evidence="1">Nucleus</location>
        <location evidence="1">Nucleolus</location>
    </subcellularLocation>
</comment>
<evidence type="ECO:0000313" key="9">
    <source>
        <dbReference type="Proteomes" id="UP000789739"/>
    </source>
</evidence>
<evidence type="ECO:0000313" key="8">
    <source>
        <dbReference type="EMBL" id="CAG8619716.1"/>
    </source>
</evidence>
<reference evidence="8" key="1">
    <citation type="submission" date="2021-06" db="EMBL/GenBank/DDBJ databases">
        <authorList>
            <person name="Kallberg Y."/>
            <person name="Tangrot J."/>
            <person name="Rosling A."/>
        </authorList>
    </citation>
    <scope>NUCLEOTIDE SEQUENCE</scope>
    <source>
        <strain evidence="8">BR232B</strain>
    </source>
</reference>
<sequence>PVQVTKFSPVNTQILSCSDDKTVRVWDIPTQECIACFDEHQAGHHVSLVEDVISRDYARAGLFSESNRNLLLSGSYDETVKLWDVRIKECALTMKHEYPVEDVLMFPGDGVIISAGGPYFKVWDLLMGGRLIQTVSNHQKTITSLCFDSQRTRLFTGSLDQHVKVYDVQDYKVIYNFKHPAPVLTVACSSDDTHLAVGMVQGLLSVHKRKSTSEQSNLLTHHNNKKVRGGTYTYYVRGAQYRGEEEDYIIESRRNKHIALYDQYLRKFQYGNALDAALRPGTRVIVTVSLLYELIHRGGLKQALKGRDDVSLEPILKFLLKNINNTRYASLLVDVGETTLDMYASVLSKSPIIEKLISKLRDKVQHEVKIQTELSKVLGSLQMIMSKGVINKRVPDDIDMQDEI</sequence>
<dbReference type="EMBL" id="CAJVPI010001588">
    <property type="protein sequence ID" value="CAG8619716.1"/>
    <property type="molecule type" value="Genomic_DNA"/>
</dbReference>
<dbReference type="InterPro" id="IPR019775">
    <property type="entry name" value="WD40_repeat_CS"/>
</dbReference>
<dbReference type="Gene3D" id="2.130.10.10">
    <property type="entry name" value="YVTN repeat-like/Quinoprotein amine dehydrogenase"/>
    <property type="match status" value="2"/>
</dbReference>
<evidence type="ECO:0000256" key="4">
    <source>
        <dbReference type="ARBA" id="ARBA00022737"/>
    </source>
</evidence>
<dbReference type="InterPro" id="IPR015943">
    <property type="entry name" value="WD40/YVTN_repeat-like_dom_sf"/>
</dbReference>
<proteinExistence type="predicted"/>
<gene>
    <name evidence="8" type="ORF">PBRASI_LOCUS8635</name>
</gene>
<keyword evidence="5" id="KW-0539">Nucleus</keyword>
<evidence type="ECO:0000256" key="1">
    <source>
        <dbReference type="ARBA" id="ARBA00004604"/>
    </source>
</evidence>
<dbReference type="GO" id="GO:0045943">
    <property type="term" value="P:positive regulation of transcription by RNA polymerase I"/>
    <property type="evidence" value="ECO:0007669"/>
    <property type="project" value="TreeGrafter"/>
</dbReference>
<dbReference type="GO" id="GO:0006364">
    <property type="term" value="P:rRNA processing"/>
    <property type="evidence" value="ECO:0007669"/>
    <property type="project" value="UniProtKB-KW"/>
</dbReference>
<feature type="non-terminal residue" evidence="8">
    <location>
        <position position="1"/>
    </location>
</feature>
<evidence type="ECO:0000259" key="7">
    <source>
        <dbReference type="Pfam" id="PF09384"/>
    </source>
</evidence>
<feature type="repeat" description="WD" evidence="6">
    <location>
        <begin position="135"/>
        <end position="176"/>
    </location>
</feature>
<feature type="repeat" description="WD" evidence="6">
    <location>
        <begin position="1"/>
        <end position="36"/>
    </location>
</feature>
<dbReference type="PRINTS" id="PR00320">
    <property type="entry name" value="GPROTEINBRPT"/>
</dbReference>
<protein>
    <submittedName>
        <fullName evidence="8">4868_t:CDS:1</fullName>
    </submittedName>
</protein>
<dbReference type="InterPro" id="IPR018983">
    <property type="entry name" value="U3_snoRNA-assocProt_15_C"/>
</dbReference>
<feature type="repeat" description="WD" evidence="6">
    <location>
        <begin position="67"/>
        <end position="93"/>
    </location>
</feature>
<dbReference type="SUPFAM" id="SSF50978">
    <property type="entry name" value="WD40 repeat-like"/>
    <property type="match status" value="1"/>
</dbReference>
<feature type="domain" description="U3 small nucleolar RNA-associated protein 15 C-terminal" evidence="7">
    <location>
        <begin position="240"/>
        <end position="384"/>
    </location>
</feature>
<evidence type="ECO:0000256" key="2">
    <source>
        <dbReference type="ARBA" id="ARBA00022552"/>
    </source>
</evidence>
<dbReference type="Pfam" id="PF00400">
    <property type="entry name" value="WD40"/>
    <property type="match status" value="3"/>
</dbReference>
<dbReference type="InterPro" id="IPR001680">
    <property type="entry name" value="WD40_rpt"/>
</dbReference>
<dbReference type="Pfam" id="PF09384">
    <property type="entry name" value="UTP15_C"/>
    <property type="match status" value="1"/>
</dbReference>
<evidence type="ECO:0000256" key="5">
    <source>
        <dbReference type="ARBA" id="ARBA00023242"/>
    </source>
</evidence>
<dbReference type="InterPro" id="IPR036322">
    <property type="entry name" value="WD40_repeat_dom_sf"/>
</dbReference>
<dbReference type="OrthoDB" id="431715at2759"/>
<dbReference type="AlphaFoldDB" id="A0A9N9CXY4"/>
<dbReference type="PANTHER" id="PTHR19924:SF26">
    <property type="entry name" value="U3 SMALL NUCLEOLAR RNA-ASSOCIATED PROTEIN 15 HOMOLOG"/>
    <property type="match status" value="1"/>
</dbReference>
<dbReference type="GO" id="GO:0005730">
    <property type="term" value="C:nucleolus"/>
    <property type="evidence" value="ECO:0007669"/>
    <property type="project" value="UniProtKB-SubCell"/>
</dbReference>
<accession>A0A9N9CXY4</accession>
<dbReference type="SMART" id="SM00320">
    <property type="entry name" value="WD40"/>
    <property type="match status" value="5"/>
</dbReference>
<keyword evidence="4" id="KW-0677">Repeat</keyword>
<dbReference type="Proteomes" id="UP000789739">
    <property type="component" value="Unassembled WGS sequence"/>
</dbReference>
<evidence type="ECO:0000256" key="6">
    <source>
        <dbReference type="PROSITE-ProRule" id="PRU00221"/>
    </source>
</evidence>
<keyword evidence="3 6" id="KW-0853">WD repeat</keyword>
<evidence type="ECO:0000256" key="3">
    <source>
        <dbReference type="ARBA" id="ARBA00022574"/>
    </source>
</evidence>